<feature type="coiled-coil region" evidence="1">
    <location>
        <begin position="58"/>
        <end position="249"/>
    </location>
</feature>
<proteinExistence type="predicted"/>
<reference evidence="2 3" key="1">
    <citation type="submission" date="2019-08" db="EMBL/GenBank/DDBJ databases">
        <title>Deep-cultivation of Planctomycetes and their phenomic and genomic characterization uncovers novel biology.</title>
        <authorList>
            <person name="Wiegand S."/>
            <person name="Jogler M."/>
            <person name="Boedeker C."/>
            <person name="Pinto D."/>
            <person name="Vollmers J."/>
            <person name="Rivas-Marin E."/>
            <person name="Kohn T."/>
            <person name="Peeters S.H."/>
            <person name="Heuer A."/>
            <person name="Rast P."/>
            <person name="Oberbeckmann S."/>
            <person name="Bunk B."/>
            <person name="Jeske O."/>
            <person name="Meyerdierks A."/>
            <person name="Storesund J.E."/>
            <person name="Kallscheuer N."/>
            <person name="Luecker S."/>
            <person name="Lage O.M."/>
            <person name="Pohl T."/>
            <person name="Merkel B.J."/>
            <person name="Hornburger P."/>
            <person name="Mueller R.-W."/>
            <person name="Bruemmer F."/>
            <person name="Labrenz M."/>
            <person name="Spormann A.M."/>
            <person name="Op den Camp H."/>
            <person name="Overmann J."/>
            <person name="Amann R."/>
            <person name="Jetten M.S.M."/>
            <person name="Mascher T."/>
            <person name="Medema M.H."/>
            <person name="Devos D.P."/>
            <person name="Kaster A.-K."/>
            <person name="Ovreas L."/>
            <person name="Rohde M."/>
            <person name="Galperin M.Y."/>
            <person name="Jogler C."/>
        </authorList>
    </citation>
    <scope>NUCLEOTIDE SEQUENCE [LARGE SCALE GENOMIC DNA]</scope>
    <source>
        <strain evidence="2 3">DSM 8797</strain>
    </source>
</reference>
<dbReference type="GeneID" id="98648605"/>
<evidence type="ECO:0000313" key="3">
    <source>
        <dbReference type="Proteomes" id="UP000322887"/>
    </source>
</evidence>
<gene>
    <name evidence="2" type="primary">smc_6</name>
    <name evidence="2" type="ORF">GmarT_41250</name>
</gene>
<organism evidence="2 3">
    <name type="scientific">Gimesia maris</name>
    <dbReference type="NCBI Taxonomy" id="122"/>
    <lineage>
        <taxon>Bacteria</taxon>
        <taxon>Pseudomonadati</taxon>
        <taxon>Planctomycetota</taxon>
        <taxon>Planctomycetia</taxon>
        <taxon>Planctomycetales</taxon>
        <taxon>Planctomycetaceae</taxon>
        <taxon>Gimesia</taxon>
    </lineage>
</organism>
<dbReference type="Proteomes" id="UP000322887">
    <property type="component" value="Chromosome"/>
</dbReference>
<sequence length="526" mass="60130">MQMLDMMSEEKDSIGWISMADVLLITTILLVGGAYGVAHYAGGQDRIIDELQRRVSLIDSAEEKIADLIRQINILKNENLILIRDKDTLDSQIKDLDKELASKKNTLETLQSLLAETKQVLQTKESMVRHLVSRIESLYQKLTTAQNELIVLIVKIDAIKEQLEKSEKELTASRLEITLLKKKVASLKEADDRIIKLKQKLDAVQKELVITRKQNTMLESELQEKHKELDKMSSKNALLNEEILNLQLSNKSLIAQCAAILEAEQVSEELWQKKFAELLKLLEDTNKAYSESQDTVKEYEDEIATYQEWFQQQNDRIMKPVETARVVIRVRAEDLPKSVDLDIYVQDPEDALCFWKQPRVLTEFAERATLIPSEALRFESVKKNRPPSSNIEEETYYASIPLTGKPYLVFCMFREKSKKTKYHPILQKITWDISIKNADSEAKILKGERILNCSTGGVEVDKTGDTTTELYPGLEPLTGFTVSDADKPEVTLLDEDELPGFLRGWKELTGEGTRYQKQSDQNSKSQ</sequence>
<evidence type="ECO:0000256" key="1">
    <source>
        <dbReference type="SAM" id="Coils"/>
    </source>
</evidence>
<name>A0ABX5YR88_9PLAN</name>
<dbReference type="RefSeq" id="WP_002646727.1">
    <property type="nucleotide sequence ID" value="NZ_CP042910.1"/>
</dbReference>
<dbReference type="EMBL" id="CP042910">
    <property type="protein sequence ID" value="QEG18239.1"/>
    <property type="molecule type" value="Genomic_DNA"/>
</dbReference>
<keyword evidence="3" id="KW-1185">Reference proteome</keyword>
<keyword evidence="1" id="KW-0175">Coiled coil</keyword>
<accession>A0ABX5YR88</accession>
<evidence type="ECO:0000313" key="2">
    <source>
        <dbReference type="EMBL" id="QEG18239.1"/>
    </source>
</evidence>
<protein>
    <submittedName>
        <fullName evidence="2">Chromosome partition protein Smc</fullName>
    </submittedName>
</protein>